<dbReference type="EMBL" id="QJKJ01000725">
    <property type="protein sequence ID" value="RDY11049.1"/>
    <property type="molecule type" value="Genomic_DNA"/>
</dbReference>
<gene>
    <name evidence="1" type="ORF">CR513_04351</name>
</gene>
<evidence type="ECO:0000313" key="2">
    <source>
        <dbReference type="Proteomes" id="UP000257109"/>
    </source>
</evidence>
<reference evidence="1" key="1">
    <citation type="submission" date="2018-05" db="EMBL/GenBank/DDBJ databases">
        <title>Draft genome of Mucuna pruriens seed.</title>
        <authorList>
            <person name="Nnadi N.E."/>
            <person name="Vos R."/>
            <person name="Hasami M.H."/>
            <person name="Devisetty U.K."/>
            <person name="Aguiy J.C."/>
        </authorList>
    </citation>
    <scope>NUCLEOTIDE SEQUENCE [LARGE SCALE GENOMIC DNA]</scope>
    <source>
        <strain evidence="1">JCA_2017</strain>
    </source>
</reference>
<organism evidence="1 2">
    <name type="scientific">Mucuna pruriens</name>
    <name type="common">Velvet bean</name>
    <name type="synonym">Dolichos pruriens</name>
    <dbReference type="NCBI Taxonomy" id="157652"/>
    <lineage>
        <taxon>Eukaryota</taxon>
        <taxon>Viridiplantae</taxon>
        <taxon>Streptophyta</taxon>
        <taxon>Embryophyta</taxon>
        <taxon>Tracheophyta</taxon>
        <taxon>Spermatophyta</taxon>
        <taxon>Magnoliopsida</taxon>
        <taxon>eudicotyledons</taxon>
        <taxon>Gunneridae</taxon>
        <taxon>Pentapetalae</taxon>
        <taxon>rosids</taxon>
        <taxon>fabids</taxon>
        <taxon>Fabales</taxon>
        <taxon>Fabaceae</taxon>
        <taxon>Papilionoideae</taxon>
        <taxon>50 kb inversion clade</taxon>
        <taxon>NPAAA clade</taxon>
        <taxon>indigoferoid/millettioid clade</taxon>
        <taxon>Phaseoleae</taxon>
        <taxon>Mucuna</taxon>
    </lineage>
</organism>
<protein>
    <submittedName>
        <fullName evidence="1">Uncharacterized protein</fullName>
    </submittedName>
</protein>
<comment type="caution">
    <text evidence="1">The sequence shown here is derived from an EMBL/GenBank/DDBJ whole genome shotgun (WGS) entry which is preliminary data.</text>
</comment>
<name>A0A371I7R0_MUCPR</name>
<dbReference type="OrthoDB" id="425619at2759"/>
<dbReference type="Proteomes" id="UP000257109">
    <property type="component" value="Unassembled WGS sequence"/>
</dbReference>
<accession>A0A371I7R0</accession>
<evidence type="ECO:0000313" key="1">
    <source>
        <dbReference type="EMBL" id="RDY11049.1"/>
    </source>
</evidence>
<keyword evidence="2" id="KW-1185">Reference proteome</keyword>
<feature type="non-terminal residue" evidence="1">
    <location>
        <position position="1"/>
    </location>
</feature>
<dbReference type="AlphaFoldDB" id="A0A371I7R0"/>
<sequence length="71" mass="8301">MAKLKCLIGKSRKFCKRRQLLEDVLWAHRIEYQTLLGMSPYQIVFSNPATYQLKWNIELIGQSSSAIWPTT</sequence>
<proteinExistence type="predicted"/>